<dbReference type="AlphaFoldDB" id="A0A4S5CH96"/>
<protein>
    <submittedName>
        <fullName evidence="1">Uncharacterized protein</fullName>
    </submittedName>
</protein>
<organism evidence="1 2">
    <name type="scientific">Aeromonas veronii</name>
    <dbReference type="NCBI Taxonomy" id="654"/>
    <lineage>
        <taxon>Bacteria</taxon>
        <taxon>Pseudomonadati</taxon>
        <taxon>Pseudomonadota</taxon>
        <taxon>Gammaproteobacteria</taxon>
        <taxon>Aeromonadales</taxon>
        <taxon>Aeromonadaceae</taxon>
        <taxon>Aeromonas</taxon>
    </lineage>
</organism>
<proteinExistence type="predicted"/>
<name>A0A4S5CH96_AERVE</name>
<dbReference type="RefSeq" id="WP_136501873.1">
    <property type="nucleotide sequence ID" value="NZ_SSUX01000008.1"/>
</dbReference>
<comment type="caution">
    <text evidence="1">The sequence shown here is derived from an EMBL/GenBank/DDBJ whole genome shotgun (WGS) entry which is preliminary data.</text>
</comment>
<gene>
    <name evidence="1" type="ORF">E8Q35_12765</name>
</gene>
<evidence type="ECO:0000313" key="1">
    <source>
        <dbReference type="EMBL" id="THJ45050.1"/>
    </source>
</evidence>
<dbReference type="Proteomes" id="UP000309618">
    <property type="component" value="Unassembled WGS sequence"/>
</dbReference>
<dbReference type="EMBL" id="SSUX01000008">
    <property type="protein sequence ID" value="THJ45050.1"/>
    <property type="molecule type" value="Genomic_DNA"/>
</dbReference>
<evidence type="ECO:0000313" key="2">
    <source>
        <dbReference type="Proteomes" id="UP000309618"/>
    </source>
</evidence>
<sequence length="154" mass="17257">MTSRTEALRLLAVNHSWPIDKGDLINGHGACYGWKWVQTTNGDMVLRCEQDAADITKTEWAKAVRAANNGANYASTIPRQDVLKPMARALDKWPLELSESGRYSFGMHGWGWVLAGDEMVFRSRGDIPDIKKQDWVAARGALELIATAHGHFYR</sequence>
<reference evidence="1 2" key="1">
    <citation type="submission" date="2019-04" db="EMBL/GenBank/DDBJ databases">
        <title>Comparative genomics of Aeromonas veronii strains pathogenic to fish.</title>
        <authorList>
            <person name="Cascarano M.C."/>
            <person name="Smyrli M."/>
            <person name="Katharios P."/>
        </authorList>
    </citation>
    <scope>NUCLEOTIDE SEQUENCE [LARGE SCALE GENOMIC DNA]</scope>
    <source>
        <strain evidence="1 2">XU1</strain>
    </source>
</reference>
<accession>A0A4S5CH96</accession>